<keyword evidence="3 5" id="KW-0269">Exonuclease</keyword>
<dbReference type="CDD" id="cd06133">
    <property type="entry name" value="ERI-1_3'hExo_like"/>
    <property type="match status" value="1"/>
</dbReference>
<reference evidence="5 6" key="1">
    <citation type="submission" date="2023-01" db="EMBL/GenBank/DDBJ databases">
        <title>Pseudomonas SA3-5T sp. nov., isolated from tidal flat sediment.</title>
        <authorList>
            <person name="Kim H.S."/>
            <person name="Kim J.-S."/>
            <person name="Suh M.K."/>
            <person name="Eom M.K."/>
            <person name="Lee J.-S."/>
        </authorList>
    </citation>
    <scope>NUCLEOTIDE SEQUENCE [LARGE SCALE GENOMIC DNA]</scope>
    <source>
        <strain evidence="5 6">SA3-5</strain>
    </source>
</reference>
<evidence type="ECO:0000259" key="4">
    <source>
        <dbReference type="SMART" id="SM00479"/>
    </source>
</evidence>
<accession>A0ABT4XHH0</accession>
<dbReference type="InterPro" id="IPR047201">
    <property type="entry name" value="ERI-1_3'hExo-like"/>
</dbReference>
<dbReference type="RefSeq" id="WP_271348543.1">
    <property type="nucleotide sequence ID" value="NZ_JAQJZJ010000006.1"/>
</dbReference>
<dbReference type="Gene3D" id="3.30.420.10">
    <property type="entry name" value="Ribonuclease H-like superfamily/Ribonuclease H"/>
    <property type="match status" value="1"/>
</dbReference>
<dbReference type="Pfam" id="PF00929">
    <property type="entry name" value="RNase_T"/>
    <property type="match status" value="1"/>
</dbReference>
<dbReference type="InterPro" id="IPR051274">
    <property type="entry name" value="3-5_Exoribonuclease"/>
</dbReference>
<sequence length="432" mass="48243">MSYIQKADIPKAYIAPDALMYAGAGWLALVREALAVIDSSEIVAIREDSGALRIELACSTPEQRYALTEIAKRSLAVCEICGDAGELRFDGLKNGHPAGWHRVRCEAHANTKTYGDELLTREKRRRRALWQIAPLRDPAEVPGALAELRSILAMDQATPIGPAAGWTIDQLLAAVPVHADANPRYVCPSEIPEPWRTRFEIASSGSTRFAKGFYADDWANFLYLWQKEHTALTDRLLDLDEPSENLLIIDFEATCEDPTPEGYHFQIIEIGAVWASHNGEILDTFETLVRADQPISEFCTAITTITQVQSDSGLSFPEASAALAEFASRYPSKTWASWGAGDLKMIERDSAYHGVKNPLDDWAHRNLKLEYHDAKPKMKKKQPHVGMKRAMIELGIEQEGAHHRALPDALNIAKVFSEMQSRVRLNRWGEPQ</sequence>
<evidence type="ECO:0000256" key="3">
    <source>
        <dbReference type="ARBA" id="ARBA00022839"/>
    </source>
</evidence>
<evidence type="ECO:0000313" key="6">
    <source>
        <dbReference type="Proteomes" id="UP001212042"/>
    </source>
</evidence>
<evidence type="ECO:0000256" key="1">
    <source>
        <dbReference type="ARBA" id="ARBA00022722"/>
    </source>
</evidence>
<dbReference type="PANTHER" id="PTHR23044:SF61">
    <property type="entry name" value="3'-5' EXORIBONUCLEASE 1-RELATED"/>
    <property type="match status" value="1"/>
</dbReference>
<dbReference type="GO" id="GO:0004527">
    <property type="term" value="F:exonuclease activity"/>
    <property type="evidence" value="ECO:0007669"/>
    <property type="project" value="UniProtKB-KW"/>
</dbReference>
<keyword evidence="2" id="KW-0378">Hydrolase</keyword>
<dbReference type="Proteomes" id="UP001212042">
    <property type="component" value="Unassembled WGS sequence"/>
</dbReference>
<organism evidence="5 6">
    <name type="scientific">Pseudomonas aestuarii</name>
    <dbReference type="NCBI Taxonomy" id="3018340"/>
    <lineage>
        <taxon>Bacteria</taxon>
        <taxon>Pseudomonadati</taxon>
        <taxon>Pseudomonadota</taxon>
        <taxon>Gammaproteobacteria</taxon>
        <taxon>Pseudomonadales</taxon>
        <taxon>Pseudomonadaceae</taxon>
        <taxon>Pseudomonas</taxon>
    </lineage>
</organism>
<name>A0ABT4XHH0_9PSED</name>
<dbReference type="InterPro" id="IPR012337">
    <property type="entry name" value="RNaseH-like_sf"/>
</dbReference>
<protein>
    <submittedName>
        <fullName evidence="5">Exonuclease domain-containing protein</fullName>
    </submittedName>
</protein>
<dbReference type="InterPro" id="IPR036397">
    <property type="entry name" value="RNaseH_sf"/>
</dbReference>
<feature type="domain" description="Exonuclease" evidence="4">
    <location>
        <begin position="245"/>
        <end position="425"/>
    </location>
</feature>
<evidence type="ECO:0000256" key="2">
    <source>
        <dbReference type="ARBA" id="ARBA00022801"/>
    </source>
</evidence>
<dbReference type="InterPro" id="IPR013520">
    <property type="entry name" value="Ribonucl_H"/>
</dbReference>
<dbReference type="SUPFAM" id="SSF53098">
    <property type="entry name" value="Ribonuclease H-like"/>
    <property type="match status" value="1"/>
</dbReference>
<dbReference type="EMBL" id="JAQJZJ010000006">
    <property type="protein sequence ID" value="MDA7087670.1"/>
    <property type="molecule type" value="Genomic_DNA"/>
</dbReference>
<proteinExistence type="predicted"/>
<keyword evidence="1" id="KW-0540">Nuclease</keyword>
<keyword evidence="6" id="KW-1185">Reference proteome</keyword>
<evidence type="ECO:0000313" key="5">
    <source>
        <dbReference type="EMBL" id="MDA7087670.1"/>
    </source>
</evidence>
<dbReference type="PANTHER" id="PTHR23044">
    <property type="entry name" value="3'-5' EXONUCLEASE ERI1-RELATED"/>
    <property type="match status" value="1"/>
</dbReference>
<dbReference type="SMART" id="SM00479">
    <property type="entry name" value="EXOIII"/>
    <property type="match status" value="1"/>
</dbReference>
<comment type="caution">
    <text evidence="5">The sequence shown here is derived from an EMBL/GenBank/DDBJ whole genome shotgun (WGS) entry which is preliminary data.</text>
</comment>
<gene>
    <name evidence="5" type="ORF">PH586_14865</name>
</gene>